<protein>
    <recommendedName>
        <fullName evidence="1">F-box domain-containing protein</fullName>
    </recommendedName>
</protein>
<proteinExistence type="predicted"/>
<gene>
    <name evidence="2" type="ORF">Fmac_025819</name>
</gene>
<reference evidence="2 3" key="1">
    <citation type="submission" date="2024-08" db="EMBL/GenBank/DDBJ databases">
        <title>Insights into the chromosomal genome structure of Flemingia macrophylla.</title>
        <authorList>
            <person name="Ding Y."/>
            <person name="Zhao Y."/>
            <person name="Bi W."/>
            <person name="Wu M."/>
            <person name="Zhao G."/>
            <person name="Gong Y."/>
            <person name="Li W."/>
            <person name="Zhang P."/>
        </authorList>
    </citation>
    <scope>NUCLEOTIDE SEQUENCE [LARGE SCALE GENOMIC DNA]</scope>
    <source>
        <strain evidence="2">DYQJB</strain>
        <tissue evidence="2">Leaf</tissue>
    </source>
</reference>
<dbReference type="PANTHER" id="PTHR48155:SF1">
    <property type="entry name" value="F-BOX DOMAIN-CONTAINING PROTEIN"/>
    <property type="match status" value="1"/>
</dbReference>
<organism evidence="2 3">
    <name type="scientific">Flemingia macrophylla</name>
    <dbReference type="NCBI Taxonomy" id="520843"/>
    <lineage>
        <taxon>Eukaryota</taxon>
        <taxon>Viridiplantae</taxon>
        <taxon>Streptophyta</taxon>
        <taxon>Embryophyta</taxon>
        <taxon>Tracheophyta</taxon>
        <taxon>Spermatophyta</taxon>
        <taxon>Magnoliopsida</taxon>
        <taxon>eudicotyledons</taxon>
        <taxon>Gunneridae</taxon>
        <taxon>Pentapetalae</taxon>
        <taxon>rosids</taxon>
        <taxon>fabids</taxon>
        <taxon>Fabales</taxon>
        <taxon>Fabaceae</taxon>
        <taxon>Papilionoideae</taxon>
        <taxon>50 kb inversion clade</taxon>
        <taxon>NPAAA clade</taxon>
        <taxon>indigoferoid/millettioid clade</taxon>
        <taxon>Phaseoleae</taxon>
        <taxon>Flemingia</taxon>
    </lineage>
</organism>
<dbReference type="Pfam" id="PF00646">
    <property type="entry name" value="F-box"/>
    <property type="match status" value="1"/>
</dbReference>
<dbReference type="Proteomes" id="UP001603857">
    <property type="component" value="Unassembled WGS sequence"/>
</dbReference>
<name>A0ABD1LEQ8_9FABA</name>
<comment type="caution">
    <text evidence="2">The sequence shown here is derived from an EMBL/GenBank/DDBJ whole genome shotgun (WGS) entry which is preliminary data.</text>
</comment>
<evidence type="ECO:0000313" key="2">
    <source>
        <dbReference type="EMBL" id="KAL2321440.1"/>
    </source>
</evidence>
<dbReference type="SUPFAM" id="SSF81383">
    <property type="entry name" value="F-box domain"/>
    <property type="match status" value="1"/>
</dbReference>
<feature type="domain" description="F-box" evidence="1">
    <location>
        <begin position="12"/>
        <end position="50"/>
    </location>
</feature>
<keyword evidence="3" id="KW-1185">Reference proteome</keyword>
<accession>A0ABD1LEQ8</accession>
<evidence type="ECO:0000313" key="3">
    <source>
        <dbReference type="Proteomes" id="UP001603857"/>
    </source>
</evidence>
<evidence type="ECO:0000259" key="1">
    <source>
        <dbReference type="Pfam" id="PF00646"/>
    </source>
</evidence>
<dbReference type="EMBL" id="JBGMDY010000009">
    <property type="protein sequence ID" value="KAL2321440.1"/>
    <property type="molecule type" value="Genomic_DNA"/>
</dbReference>
<dbReference type="InterPro" id="IPR001810">
    <property type="entry name" value="F-box_dom"/>
</dbReference>
<dbReference type="AlphaFoldDB" id="A0ABD1LEQ8"/>
<dbReference type="PANTHER" id="PTHR48155">
    <property type="entry name" value="OS09G0497600 PROTEIN"/>
    <property type="match status" value="1"/>
</dbReference>
<dbReference type="InterPro" id="IPR036047">
    <property type="entry name" value="F-box-like_dom_sf"/>
</dbReference>
<sequence>MENKIDEEIGKVPDDVLIEILVRGGVKEWSQISCVKKQWASLFRSECFWQAALAHNYPQALPLPQTWPGPISPPPQPNSKRRFIALYISQHIFASNPQIPIDEVVGHTYLFLKDQLQLSIMPPHSGILHGTIIDQFIACGKSKDVAHELASRIWLALLDNLEDNQHTFSLLKRLAQEGDVFLPYPYTRSLKVQWRVFEKLFTDFRDCFNHVDYYDMLACAKSRFQPIPSSWLGY</sequence>